<dbReference type="Pfam" id="PF01381">
    <property type="entry name" value="HTH_3"/>
    <property type="match status" value="1"/>
</dbReference>
<dbReference type="InterPro" id="IPR001387">
    <property type="entry name" value="Cro/C1-type_HTH"/>
</dbReference>
<proteinExistence type="predicted"/>
<dbReference type="EMBL" id="FODH01000001">
    <property type="protein sequence ID" value="SEN49212.1"/>
    <property type="molecule type" value="Genomic_DNA"/>
</dbReference>
<dbReference type="STRING" id="1333845.SAMN04487895_101695"/>
<dbReference type="AlphaFoldDB" id="A0A1H8GYP5"/>
<dbReference type="SUPFAM" id="SSF47413">
    <property type="entry name" value="lambda repressor-like DNA-binding domains"/>
    <property type="match status" value="1"/>
</dbReference>
<evidence type="ECO:0000259" key="2">
    <source>
        <dbReference type="PROSITE" id="PS50943"/>
    </source>
</evidence>
<feature type="domain" description="HTH cro/C1-type" evidence="2">
    <location>
        <begin position="8"/>
        <end position="62"/>
    </location>
</feature>
<organism evidence="4 5">
    <name type="scientific">Paenibacillus sophorae</name>
    <dbReference type="NCBI Taxonomy" id="1333845"/>
    <lineage>
        <taxon>Bacteria</taxon>
        <taxon>Bacillati</taxon>
        <taxon>Bacillota</taxon>
        <taxon>Bacilli</taxon>
        <taxon>Bacillales</taxon>
        <taxon>Paenibacillaceae</taxon>
        <taxon>Paenibacillus</taxon>
    </lineage>
</organism>
<dbReference type="Proteomes" id="UP000683429">
    <property type="component" value="Chromosome"/>
</dbReference>
<evidence type="ECO:0000313" key="3">
    <source>
        <dbReference type="EMBL" id="QWU14386.1"/>
    </source>
</evidence>
<dbReference type="RefSeq" id="WP_175491768.1">
    <property type="nucleotide sequence ID" value="NZ_CP076607.1"/>
</dbReference>
<evidence type="ECO:0000313" key="6">
    <source>
        <dbReference type="Proteomes" id="UP000683429"/>
    </source>
</evidence>
<dbReference type="Gene3D" id="1.10.260.40">
    <property type="entry name" value="lambda repressor-like DNA-binding domains"/>
    <property type="match status" value="1"/>
</dbReference>
<dbReference type="SMART" id="SM00530">
    <property type="entry name" value="HTH_XRE"/>
    <property type="match status" value="1"/>
</dbReference>
<protein>
    <submittedName>
        <fullName evidence="3 4">Helix-turn-helix</fullName>
    </submittedName>
</protein>
<name>A0A1H8GYP5_9BACL</name>
<gene>
    <name evidence="3" type="ORF">KP014_20990</name>
    <name evidence="4" type="ORF">SAMN04487895_101695</name>
</gene>
<keyword evidence="1" id="KW-0238">DNA-binding</keyword>
<dbReference type="EMBL" id="CP076607">
    <property type="protein sequence ID" value="QWU14386.1"/>
    <property type="molecule type" value="Genomic_DNA"/>
</dbReference>
<dbReference type="Proteomes" id="UP000198809">
    <property type="component" value="Unassembled WGS sequence"/>
</dbReference>
<accession>A0A1H8GYP5</accession>
<reference evidence="4 5" key="1">
    <citation type="submission" date="2016-10" db="EMBL/GenBank/DDBJ databases">
        <authorList>
            <person name="de Groot N.N."/>
        </authorList>
    </citation>
    <scope>NUCLEOTIDE SEQUENCE [LARGE SCALE GENOMIC DNA]</scope>
    <source>
        <strain evidence="4 5">CGMCC 1.10238</strain>
    </source>
</reference>
<dbReference type="PANTHER" id="PTHR46558:SF11">
    <property type="entry name" value="HTH-TYPE TRANSCRIPTIONAL REGULATOR XRE"/>
    <property type="match status" value="1"/>
</dbReference>
<evidence type="ECO:0000256" key="1">
    <source>
        <dbReference type="ARBA" id="ARBA00023125"/>
    </source>
</evidence>
<sequence>MDIFSARLKWARENLDLSQKDIAEKIGMSPQGYGKIENGQREPNLETLAKLPSILGESVDFLIGVTDLHKEAEEIIRELSDTIKTIDFSQRKLANLEYERLKLSSGSNNDSLLHFKLRQIERGTEYLNTYEKRLTAMYDETIIQLSLIPGVTKEKAIEIVNNLENDILNPSNTQF</sequence>
<dbReference type="CDD" id="cd00093">
    <property type="entry name" value="HTH_XRE"/>
    <property type="match status" value="1"/>
</dbReference>
<evidence type="ECO:0000313" key="4">
    <source>
        <dbReference type="EMBL" id="SEN49212.1"/>
    </source>
</evidence>
<dbReference type="InterPro" id="IPR010982">
    <property type="entry name" value="Lambda_DNA-bd_dom_sf"/>
</dbReference>
<reference evidence="3 6" key="2">
    <citation type="submission" date="2021-06" db="EMBL/GenBank/DDBJ databases">
        <title>Whole genome sequence of Paenibacillus sophorae DSM23020 for comparative genomics.</title>
        <authorList>
            <person name="Kim M.-J."/>
            <person name="Lee G."/>
            <person name="Shin J.-H."/>
        </authorList>
    </citation>
    <scope>NUCLEOTIDE SEQUENCE [LARGE SCALE GENOMIC DNA]</scope>
    <source>
        <strain evidence="3 6">DSM 23020</strain>
    </source>
</reference>
<dbReference type="GO" id="GO:0003677">
    <property type="term" value="F:DNA binding"/>
    <property type="evidence" value="ECO:0007669"/>
    <property type="project" value="UniProtKB-KW"/>
</dbReference>
<dbReference type="PANTHER" id="PTHR46558">
    <property type="entry name" value="TRACRIPTIONAL REGULATORY PROTEIN-RELATED-RELATED"/>
    <property type="match status" value="1"/>
</dbReference>
<keyword evidence="6" id="KW-1185">Reference proteome</keyword>
<dbReference type="PROSITE" id="PS50943">
    <property type="entry name" value="HTH_CROC1"/>
    <property type="match status" value="1"/>
</dbReference>
<evidence type="ECO:0000313" key="5">
    <source>
        <dbReference type="Proteomes" id="UP000198809"/>
    </source>
</evidence>